<sequence>MNFDAVEVYFIGRGRWWRSVDGADYRQFERFASDEDHYRESSHSRKMMLFMPVSESRRVKGVFSLTAEDAGFAKHGEKCPSNLYVLMPSSSEDSVYLNDVRYNRIPDRGDLFFEVEHLESINVVEHVPFPIKEDSKSKDAETKSGINKPKLGKATRKLFTHLYVSDTKRFMEQAHALGDFRISLTEKDVKNLIETEDPESCPIEHYEQMFLVIAICNFQWDISKAKRPGRGNGNAANTNIEIYLTGDYPVKPIVKAETLAKWLKILDEKYRIR</sequence>
<accession>G4T1F6</accession>
<keyword evidence="2" id="KW-1185">Reference proteome</keyword>
<evidence type="ECO:0000313" key="2">
    <source>
        <dbReference type="Proteomes" id="UP000008315"/>
    </source>
</evidence>
<organism evidence="1 2">
    <name type="scientific">Methylotuvimicrobium alcaliphilum (strain DSM 19304 / NCIMB 14124 / VKM B-2133 / 20Z)</name>
    <name type="common">Methylomicrobium alcaliphilum</name>
    <dbReference type="NCBI Taxonomy" id="1091494"/>
    <lineage>
        <taxon>Bacteria</taxon>
        <taxon>Pseudomonadati</taxon>
        <taxon>Pseudomonadota</taxon>
        <taxon>Gammaproteobacteria</taxon>
        <taxon>Methylococcales</taxon>
        <taxon>Methylococcaceae</taxon>
        <taxon>Methylotuvimicrobium</taxon>
    </lineage>
</organism>
<name>G4T1F6_META2</name>
<dbReference type="KEGG" id="mah:MEALZ_4046"/>
<dbReference type="RefSeq" id="WP_014150448.1">
    <property type="nucleotide sequence ID" value="NC_016112.1"/>
</dbReference>
<reference evidence="2" key="1">
    <citation type="journal article" date="2012" name="J. Bacteriol.">
        <title>Genome sequence of the haloalkaliphilic methanotrophic bacterium Methylomicrobium alcaliphilum 20Z.</title>
        <authorList>
            <person name="Vuilleumier S."/>
            <person name="Khmelenina V.N."/>
            <person name="Bringel F."/>
            <person name="Reshetnikov A.S."/>
            <person name="Lajus A."/>
            <person name="Mangenot S."/>
            <person name="Rouy Z."/>
            <person name="Op den Camp H.J."/>
            <person name="Jetten M.S."/>
            <person name="Dispirito A.A."/>
            <person name="Dunfield P."/>
            <person name="Klotz M.G."/>
            <person name="Semrau J.D."/>
            <person name="Stein L.Y."/>
            <person name="Barbe V."/>
            <person name="Medigue C."/>
            <person name="Trotsenko Y.A."/>
            <person name="Kalyuzhnaya M.G."/>
        </authorList>
    </citation>
    <scope>NUCLEOTIDE SEQUENCE [LARGE SCALE GENOMIC DNA]</scope>
    <source>
        <strain evidence="2">DSM 19304 / NCIMB 14124 / VKM B-2133 / 20Z</strain>
    </source>
</reference>
<dbReference type="PATRIC" id="fig|271065.3.peg.4182"/>
<evidence type="ECO:0000313" key="1">
    <source>
        <dbReference type="EMBL" id="CCE25701.1"/>
    </source>
</evidence>
<proteinExistence type="predicted"/>
<dbReference type="Proteomes" id="UP000008315">
    <property type="component" value="Chromosome"/>
</dbReference>
<gene>
    <name evidence="1" type="ordered locus">MEALZ_4046</name>
</gene>
<dbReference type="HOGENOM" id="CLU_1018658_0_0_6"/>
<dbReference type="EMBL" id="FO082060">
    <property type="protein sequence ID" value="CCE25701.1"/>
    <property type="molecule type" value="Genomic_DNA"/>
</dbReference>
<dbReference type="STRING" id="1091494.MEALZ_4046"/>
<protein>
    <submittedName>
        <fullName evidence="1">Uncharacterized protein</fullName>
    </submittedName>
</protein>
<dbReference type="AlphaFoldDB" id="G4T1F6"/>